<dbReference type="EC" id="2.7.1.33" evidence="5 14"/>
<dbReference type="RefSeq" id="WP_060588054.1">
    <property type="nucleotide sequence ID" value="NZ_CP013067.1"/>
</dbReference>
<comment type="pathway">
    <text evidence="3 14 15">Cofactor biosynthesis; coenzyme A biosynthesis; CoA from (R)-pantothenate: step 1/5.</text>
</comment>
<evidence type="ECO:0000313" key="17">
    <source>
        <dbReference type="EMBL" id="ALP39939.1"/>
    </source>
</evidence>
<evidence type="ECO:0000259" key="16">
    <source>
        <dbReference type="Pfam" id="PF00485"/>
    </source>
</evidence>
<sequence>MTTEHSPYLQFSRDQWAMLRDSVPLTLTEQDLHTLRGINERVSLPEVEAIYLPLSRLINLYVKAKQRRSRVLEQFLGQSRGKVPYIISIAGSVAGGKSTTARILQALLERWPEHPKVELITTDGFLYSKKELEARGLMRRKGFPESYDIRHLVEFVANVRAGHERVEAPVYSHLIYDILPDETKVVEQPDILILEGLNVLQSGMDYPEQPHRVFVSDFVDFSIYVDAEADLLKSWYIERFLKFRSGAFADSNSYFHHYAQLSDEEAVAVASGIWQEINYVNLVENILPTRERANLILTKGRDHAVEQVKLRK</sequence>
<keyword evidence="7 14" id="KW-0963">Cytoplasm</keyword>
<dbReference type="HAMAP" id="MF_00215">
    <property type="entry name" value="Pantothen_kinase_1"/>
    <property type="match status" value="1"/>
</dbReference>
<dbReference type="PANTHER" id="PTHR10285">
    <property type="entry name" value="URIDINE KINASE"/>
    <property type="match status" value="1"/>
</dbReference>
<comment type="similarity">
    <text evidence="4 14 15">Belongs to the prokaryotic pantothenate kinase family.</text>
</comment>
<keyword evidence="9 14" id="KW-0547">Nucleotide-binding</keyword>
<dbReference type="InterPro" id="IPR027417">
    <property type="entry name" value="P-loop_NTPase"/>
</dbReference>
<keyword evidence="12 14" id="KW-0173">Coenzyme A biosynthesis</keyword>
<evidence type="ECO:0000256" key="11">
    <source>
        <dbReference type="ARBA" id="ARBA00022840"/>
    </source>
</evidence>
<evidence type="ECO:0000313" key="18">
    <source>
        <dbReference type="Proteomes" id="UP000058114"/>
    </source>
</evidence>
<keyword evidence="10 14" id="KW-0418">Kinase</keyword>
<gene>
    <name evidence="14 17" type="primary">coaA</name>
    <name evidence="17" type="ORF">WL1483_520</name>
</gene>
<evidence type="ECO:0000256" key="1">
    <source>
        <dbReference type="ARBA" id="ARBA00001206"/>
    </source>
</evidence>
<evidence type="ECO:0000256" key="6">
    <source>
        <dbReference type="ARBA" id="ARBA00015080"/>
    </source>
</evidence>
<comment type="catalytic activity">
    <reaction evidence="1 14 15">
        <text>(R)-pantothenate + ATP = (R)-4'-phosphopantothenate + ADP + H(+)</text>
        <dbReference type="Rhea" id="RHEA:16373"/>
        <dbReference type="ChEBI" id="CHEBI:10986"/>
        <dbReference type="ChEBI" id="CHEBI:15378"/>
        <dbReference type="ChEBI" id="CHEBI:29032"/>
        <dbReference type="ChEBI" id="CHEBI:30616"/>
        <dbReference type="ChEBI" id="CHEBI:456216"/>
        <dbReference type="EC" id="2.7.1.33"/>
    </reaction>
</comment>
<name>A0A0S2SE16_9GAMM</name>
<dbReference type="Proteomes" id="UP000058114">
    <property type="component" value="Chromosome"/>
</dbReference>
<comment type="subcellular location">
    <subcellularLocation>
        <location evidence="2 14 15">Cytoplasm</location>
    </subcellularLocation>
</comment>
<dbReference type="FunFam" id="3.40.50.300:FF:000242">
    <property type="entry name" value="Pantothenate kinase"/>
    <property type="match status" value="1"/>
</dbReference>
<evidence type="ECO:0000256" key="4">
    <source>
        <dbReference type="ARBA" id="ARBA00006087"/>
    </source>
</evidence>
<dbReference type="EMBL" id="CP013067">
    <property type="protein sequence ID" value="ALP39939.1"/>
    <property type="molecule type" value="Genomic_DNA"/>
</dbReference>
<keyword evidence="8 14" id="KW-0808">Transferase</keyword>
<dbReference type="PATRIC" id="fig|652.5.peg.4304"/>
<evidence type="ECO:0000256" key="15">
    <source>
        <dbReference type="RuleBase" id="RU003530"/>
    </source>
</evidence>
<dbReference type="SUPFAM" id="SSF52540">
    <property type="entry name" value="P-loop containing nucleoside triphosphate hydrolases"/>
    <property type="match status" value="1"/>
</dbReference>
<organism evidence="17 18">
    <name type="scientific">Aeromonas schubertii</name>
    <dbReference type="NCBI Taxonomy" id="652"/>
    <lineage>
        <taxon>Bacteria</taxon>
        <taxon>Pseudomonadati</taxon>
        <taxon>Pseudomonadota</taxon>
        <taxon>Gammaproteobacteria</taxon>
        <taxon>Aeromonadales</taxon>
        <taxon>Aeromonadaceae</taxon>
        <taxon>Aeromonas</taxon>
    </lineage>
</organism>
<dbReference type="GO" id="GO:0015937">
    <property type="term" value="P:coenzyme A biosynthetic process"/>
    <property type="evidence" value="ECO:0007669"/>
    <property type="project" value="UniProtKB-UniRule"/>
</dbReference>
<dbReference type="AlphaFoldDB" id="A0A0S2SE16"/>
<comment type="caution">
    <text evidence="14">Lacks conserved residue(s) required for the propagation of feature annotation.</text>
</comment>
<dbReference type="KEGG" id="asr:WL1483_520"/>
<reference evidence="18" key="1">
    <citation type="submission" date="2015-10" db="EMBL/GenBank/DDBJ databases">
        <title>Complete Genome Sequence of Aeromonas schubertii strain WL1483.</title>
        <authorList>
            <person name="Liu L."/>
        </authorList>
    </citation>
    <scope>NUCLEOTIDE SEQUENCE [LARGE SCALE GENOMIC DNA]</scope>
    <source>
        <strain evidence="18">WL1483</strain>
    </source>
</reference>
<evidence type="ECO:0000256" key="12">
    <source>
        <dbReference type="ARBA" id="ARBA00022993"/>
    </source>
</evidence>
<dbReference type="GO" id="GO:0005737">
    <property type="term" value="C:cytoplasm"/>
    <property type="evidence" value="ECO:0007669"/>
    <property type="project" value="UniProtKB-SubCell"/>
</dbReference>
<evidence type="ECO:0000256" key="3">
    <source>
        <dbReference type="ARBA" id="ARBA00005225"/>
    </source>
</evidence>
<evidence type="ECO:0000256" key="10">
    <source>
        <dbReference type="ARBA" id="ARBA00022777"/>
    </source>
</evidence>
<evidence type="ECO:0000256" key="7">
    <source>
        <dbReference type="ARBA" id="ARBA00022490"/>
    </source>
</evidence>
<reference evidence="17 18" key="2">
    <citation type="journal article" date="2016" name="Genome Announc.">
        <title>Complete Genome Sequence of the Highly Virulent Aeromonas schubertii Strain WL1483, Isolated from Diseased Snakehead Fish (Channa argus) in China.</title>
        <authorList>
            <person name="Liu L."/>
            <person name="Li N."/>
            <person name="Zhang D."/>
            <person name="Fu X."/>
            <person name="Shi C."/>
            <person name="Lin Q."/>
            <person name="Hao G."/>
        </authorList>
    </citation>
    <scope>NUCLEOTIDE SEQUENCE [LARGE SCALE GENOMIC DNA]</scope>
    <source>
        <strain evidence="17 18">WL1483</strain>
    </source>
</reference>
<evidence type="ECO:0000256" key="5">
    <source>
        <dbReference type="ARBA" id="ARBA00012102"/>
    </source>
</evidence>
<evidence type="ECO:0000256" key="2">
    <source>
        <dbReference type="ARBA" id="ARBA00004496"/>
    </source>
</evidence>
<dbReference type="Gene3D" id="3.40.50.300">
    <property type="entry name" value="P-loop containing nucleotide triphosphate hydrolases"/>
    <property type="match status" value="1"/>
</dbReference>
<dbReference type="Pfam" id="PF00485">
    <property type="entry name" value="PRK"/>
    <property type="match status" value="1"/>
</dbReference>
<evidence type="ECO:0000256" key="13">
    <source>
        <dbReference type="ARBA" id="ARBA00032866"/>
    </source>
</evidence>
<evidence type="ECO:0000256" key="9">
    <source>
        <dbReference type="ARBA" id="ARBA00022741"/>
    </source>
</evidence>
<dbReference type="GO" id="GO:0004594">
    <property type="term" value="F:pantothenate kinase activity"/>
    <property type="evidence" value="ECO:0007669"/>
    <property type="project" value="UniProtKB-UniRule"/>
</dbReference>
<feature type="domain" description="Phosphoribulokinase/uridine kinase" evidence="16">
    <location>
        <begin position="86"/>
        <end position="242"/>
    </location>
</feature>
<dbReference type="NCBIfam" id="TIGR00554">
    <property type="entry name" value="panK_bact"/>
    <property type="match status" value="1"/>
</dbReference>
<proteinExistence type="inferred from homology"/>
<evidence type="ECO:0000256" key="14">
    <source>
        <dbReference type="HAMAP-Rule" id="MF_00215"/>
    </source>
</evidence>
<dbReference type="PIRSF" id="PIRSF000545">
    <property type="entry name" value="Pantothenate_kin"/>
    <property type="match status" value="1"/>
</dbReference>
<evidence type="ECO:0000256" key="8">
    <source>
        <dbReference type="ARBA" id="ARBA00022679"/>
    </source>
</evidence>
<dbReference type="GO" id="GO:0005524">
    <property type="term" value="F:ATP binding"/>
    <property type="evidence" value="ECO:0007669"/>
    <property type="project" value="UniProtKB-UniRule"/>
</dbReference>
<keyword evidence="11 14" id="KW-0067">ATP-binding</keyword>
<accession>A0A0S2SE16</accession>
<dbReference type="UniPathway" id="UPA00241">
    <property type="reaction ID" value="UER00352"/>
</dbReference>
<dbReference type="InterPro" id="IPR006083">
    <property type="entry name" value="PRK/URK"/>
</dbReference>
<dbReference type="CDD" id="cd02025">
    <property type="entry name" value="PanK"/>
    <property type="match status" value="1"/>
</dbReference>
<dbReference type="InterPro" id="IPR004566">
    <property type="entry name" value="PanK"/>
</dbReference>
<protein>
    <recommendedName>
        <fullName evidence="6 14">Pantothenate kinase</fullName>
        <ecNumber evidence="5 14">2.7.1.33</ecNumber>
    </recommendedName>
    <alternativeName>
        <fullName evidence="13 14">Pantothenic acid kinase</fullName>
    </alternativeName>
</protein>